<evidence type="ECO:0008006" key="3">
    <source>
        <dbReference type="Google" id="ProtNLM"/>
    </source>
</evidence>
<dbReference type="InterPro" id="IPR036361">
    <property type="entry name" value="SAP_dom_sf"/>
</dbReference>
<evidence type="ECO:0000313" key="2">
    <source>
        <dbReference type="EMBL" id="JAB64928.1"/>
    </source>
</evidence>
<dbReference type="Gene3D" id="1.10.720.30">
    <property type="entry name" value="SAP domain"/>
    <property type="match status" value="1"/>
</dbReference>
<evidence type="ECO:0000256" key="1">
    <source>
        <dbReference type="SAM" id="MobiDB-lite"/>
    </source>
</evidence>
<dbReference type="EMBL" id="GALX01003538">
    <property type="protein sequence ID" value="JAB64928.1"/>
    <property type="molecule type" value="Transcribed_RNA"/>
</dbReference>
<feature type="region of interest" description="Disordered" evidence="1">
    <location>
        <begin position="59"/>
        <end position="80"/>
    </location>
</feature>
<protein>
    <recommendedName>
        <fullName evidence="3">SAP domain-containing protein</fullName>
    </recommendedName>
</protein>
<proteinExistence type="predicted"/>
<name>V5GXB9_ANOGL</name>
<feature type="compositionally biased region" description="Polar residues" evidence="1">
    <location>
        <begin position="65"/>
        <end position="77"/>
    </location>
</feature>
<reference evidence="2" key="1">
    <citation type="submission" date="2013-07" db="EMBL/GenBank/DDBJ databases">
        <title>Midgut Transcriptome Profiling of Anoplphora glabripennis, a Lignocellulose Degrading, Wood-Boring Cerambycid.</title>
        <authorList>
            <person name="Scully E.D."/>
            <person name="Hoover K."/>
            <person name="Carlson J.E."/>
            <person name="Tien M."/>
            <person name="Geib S.M."/>
        </authorList>
    </citation>
    <scope>NUCLEOTIDE SEQUENCE</scope>
</reference>
<feature type="non-terminal residue" evidence="2">
    <location>
        <position position="153"/>
    </location>
</feature>
<sequence length="153" mass="17695">MNTEGDEGAVGLEIADPKIGWIYKLKKEGLVMELRRLNLQTDGTVDELRRRLVAYLRVEPPKDQPTPSATPGTMTRPPQSPFDFDLLNQIRKLNVVYDGKADPVSFLERLEQLQEEYGITDQQLLRTLPGLLQGKANQWDMNYKSQWKHFYDF</sequence>
<accession>V5GXB9</accession>
<dbReference type="AlphaFoldDB" id="V5GXB9"/>
<organism evidence="2">
    <name type="scientific">Anoplophora glabripennis</name>
    <name type="common">Asian longhorn beetle</name>
    <name type="synonym">Anoplophora nobilis</name>
    <dbReference type="NCBI Taxonomy" id="217634"/>
    <lineage>
        <taxon>Eukaryota</taxon>
        <taxon>Metazoa</taxon>
        <taxon>Ecdysozoa</taxon>
        <taxon>Arthropoda</taxon>
        <taxon>Hexapoda</taxon>
        <taxon>Insecta</taxon>
        <taxon>Pterygota</taxon>
        <taxon>Neoptera</taxon>
        <taxon>Endopterygota</taxon>
        <taxon>Coleoptera</taxon>
        <taxon>Polyphaga</taxon>
        <taxon>Cucujiformia</taxon>
        <taxon>Chrysomeloidea</taxon>
        <taxon>Cerambycidae</taxon>
        <taxon>Lamiinae</taxon>
        <taxon>Lamiini</taxon>
        <taxon>Anoplophora</taxon>
    </lineage>
</organism>